<feature type="region of interest" description="Disordered" evidence="1">
    <location>
        <begin position="354"/>
        <end position="491"/>
    </location>
</feature>
<evidence type="ECO:0000313" key="2">
    <source>
        <dbReference type="EMBL" id="WUM20109.1"/>
    </source>
</evidence>
<feature type="compositionally biased region" description="Basic and acidic residues" evidence="1">
    <location>
        <begin position="361"/>
        <end position="383"/>
    </location>
</feature>
<gene>
    <name evidence="2" type="ORF">OG579_20890</name>
</gene>
<dbReference type="Proteomes" id="UP001432128">
    <property type="component" value="Chromosome"/>
</dbReference>
<accession>A0AAU4K227</accession>
<organism evidence="2 3">
    <name type="scientific">Williamsia herbipolensis</name>
    <dbReference type="NCBI Taxonomy" id="1603258"/>
    <lineage>
        <taxon>Bacteria</taxon>
        <taxon>Bacillati</taxon>
        <taxon>Actinomycetota</taxon>
        <taxon>Actinomycetes</taxon>
        <taxon>Mycobacteriales</taxon>
        <taxon>Nocardiaceae</taxon>
        <taxon>Williamsia</taxon>
    </lineage>
</organism>
<reference evidence="2 3" key="1">
    <citation type="submission" date="2022-10" db="EMBL/GenBank/DDBJ databases">
        <title>The complete genomes of actinobacterial strains from the NBC collection.</title>
        <authorList>
            <person name="Joergensen T.S."/>
            <person name="Alvarez Arevalo M."/>
            <person name="Sterndorff E.B."/>
            <person name="Faurdal D."/>
            <person name="Vuksanovic O."/>
            <person name="Mourched A.-S."/>
            <person name="Charusanti P."/>
            <person name="Shaw S."/>
            <person name="Blin K."/>
            <person name="Weber T."/>
        </authorList>
    </citation>
    <scope>NUCLEOTIDE SEQUENCE [LARGE SCALE GENOMIC DNA]</scope>
    <source>
        <strain evidence="2 3">NBC_00319</strain>
    </source>
</reference>
<evidence type="ECO:0000256" key="1">
    <source>
        <dbReference type="SAM" id="MobiDB-lite"/>
    </source>
</evidence>
<dbReference type="AlphaFoldDB" id="A0AAU4K227"/>
<evidence type="ECO:0000313" key="3">
    <source>
        <dbReference type="Proteomes" id="UP001432128"/>
    </source>
</evidence>
<sequence>MTTAQPIDNRVDTLRPAALAGLRWFAVVRPIATAIGVAVPSDADLAARFEVTEGIDLSALIHDASALRSVVTAATDATRSVDAVGDRIPAVWTGVASDAMGAALDRHVVRADDAIDQIRDVATTVEATAAALSRVLVAKYLSIAALATDLVAGRPMTSVTVADAEENRDAIAADIAAKTALFGAAVEVADAAVGEILTVLAASFEGLATRAPYPDGLTVVAQGVRSHRPTSPLGGTRTDIALAAPAGGAVSRAVAPTGRTGGGRGDGARIVEPDVAPAGVGHPATIGGVDPVPLASALAQAAVASVSAVGMAAAGGLGAVLNLAVEALGGAQDQGRGGLLPDASTRSGPTLSLNLDLGLDIGHDQDQGRDRDAGDSDHPRDTAPEGPQPRSVPRAVVPETVSPPAPPSPSPVSPTPPTPAPATPFVDEESREAPTPPDPLSRPEPTVGPGSSAEPRVRPDRVEEPAADTSRPPRASPDPGDDGGLALAGDR</sequence>
<keyword evidence="3" id="KW-1185">Reference proteome</keyword>
<dbReference type="EMBL" id="CP108021">
    <property type="protein sequence ID" value="WUM20109.1"/>
    <property type="molecule type" value="Genomic_DNA"/>
</dbReference>
<dbReference type="RefSeq" id="WP_328857514.1">
    <property type="nucleotide sequence ID" value="NZ_CP108021.1"/>
</dbReference>
<dbReference type="KEGG" id="whr:OG579_20890"/>
<protein>
    <submittedName>
        <fullName evidence="2">Uncharacterized protein</fullName>
    </submittedName>
</protein>
<name>A0AAU4K227_9NOCA</name>
<feature type="compositionally biased region" description="Pro residues" evidence="1">
    <location>
        <begin position="401"/>
        <end position="422"/>
    </location>
</feature>
<proteinExistence type="predicted"/>
<feature type="compositionally biased region" description="Basic and acidic residues" evidence="1">
    <location>
        <begin position="455"/>
        <end position="464"/>
    </location>
</feature>